<keyword evidence="3" id="KW-1185">Reference proteome</keyword>
<name>A0ABD3RCG3_9STRA</name>
<protein>
    <submittedName>
        <fullName evidence="2">Uncharacterized protein</fullName>
    </submittedName>
</protein>
<evidence type="ECO:0000313" key="3">
    <source>
        <dbReference type="Proteomes" id="UP001530377"/>
    </source>
</evidence>
<proteinExistence type="predicted"/>
<dbReference type="EMBL" id="JALLPB020000441">
    <property type="protein sequence ID" value="KAL3809091.1"/>
    <property type="molecule type" value="Genomic_DNA"/>
</dbReference>
<accession>A0ABD3RCG3</accession>
<sequence length="504" mass="55294">MRAAFAPLGALLLRESPPPLARRSMSSLTASHSAPVEFVRWHPLRRVPRRRSSSGERRDRTATTTTTAISSHALTSSYPSPTPPSSSTTISAHDDGNILLGGDHAGLHATFMSRYPGSLVRVPERLVPPSMLEWGDVPICLETLTSEDWSALVVGNDEKDGGGGEVSLTQLRRTVVTVMPEVGCGIDNLELTTRTEEILFDISSSSSQRSSSSSSTFIQPPRSRWMRWRSSSYDDDDRQLDDVAVIDRESGSRAMVMETIFRYANNTNEDDDDDHRRIRVTLSLSFTEQRGEEDGPGGDDVIVVIPTNLIDLHVERRISRESTGGKAWTGQSCNSGGLDARSVADAIGRGIMYGDPFAAKGLNTKTRKDLVGRGGEDGNGGDVDDDPWTLSCPDDFVPEMTPSIVTLRLPQNLMIRYGTGISSTDDGGMRQNDAANTWSIEISHLDAIVGNDGGRESPRLRRRVVLRSFDVTSLRMMEGVALDRLGDICYWVEDKALNSCLRHR</sequence>
<dbReference type="AlphaFoldDB" id="A0ABD3RCG3"/>
<feature type="region of interest" description="Disordered" evidence="1">
    <location>
        <begin position="48"/>
        <end position="95"/>
    </location>
</feature>
<evidence type="ECO:0000256" key="1">
    <source>
        <dbReference type="SAM" id="MobiDB-lite"/>
    </source>
</evidence>
<reference evidence="2 3" key="1">
    <citation type="submission" date="2024-10" db="EMBL/GenBank/DDBJ databases">
        <title>Updated reference genomes for cyclostephanoid diatoms.</title>
        <authorList>
            <person name="Roberts W.R."/>
            <person name="Alverson A.J."/>
        </authorList>
    </citation>
    <scope>NUCLEOTIDE SEQUENCE [LARGE SCALE GENOMIC DNA]</scope>
    <source>
        <strain evidence="2 3">AJA228-03</strain>
    </source>
</reference>
<dbReference type="Proteomes" id="UP001530377">
    <property type="component" value="Unassembled WGS sequence"/>
</dbReference>
<organism evidence="2 3">
    <name type="scientific">Cyclostephanos tholiformis</name>
    <dbReference type="NCBI Taxonomy" id="382380"/>
    <lineage>
        <taxon>Eukaryota</taxon>
        <taxon>Sar</taxon>
        <taxon>Stramenopiles</taxon>
        <taxon>Ochrophyta</taxon>
        <taxon>Bacillariophyta</taxon>
        <taxon>Coscinodiscophyceae</taxon>
        <taxon>Thalassiosirophycidae</taxon>
        <taxon>Stephanodiscales</taxon>
        <taxon>Stephanodiscaceae</taxon>
        <taxon>Cyclostephanos</taxon>
    </lineage>
</organism>
<feature type="region of interest" description="Disordered" evidence="1">
    <location>
        <begin position="369"/>
        <end position="389"/>
    </location>
</feature>
<comment type="caution">
    <text evidence="2">The sequence shown here is derived from an EMBL/GenBank/DDBJ whole genome shotgun (WGS) entry which is preliminary data.</text>
</comment>
<evidence type="ECO:0000313" key="2">
    <source>
        <dbReference type="EMBL" id="KAL3809091.1"/>
    </source>
</evidence>
<feature type="compositionally biased region" description="Low complexity" evidence="1">
    <location>
        <begin position="62"/>
        <end position="91"/>
    </location>
</feature>
<gene>
    <name evidence="2" type="ORF">ACHAXA_011779</name>
</gene>